<dbReference type="PANTHER" id="PTHR39399">
    <property type="entry name" value="PROTEIN ZPS1"/>
    <property type="match status" value="1"/>
</dbReference>
<dbReference type="GO" id="GO:0008237">
    <property type="term" value="F:metallopeptidase activity"/>
    <property type="evidence" value="ECO:0007669"/>
    <property type="project" value="InterPro"/>
</dbReference>
<evidence type="ECO:0000256" key="2">
    <source>
        <dbReference type="SAM" id="SignalP"/>
    </source>
</evidence>
<dbReference type="Proteomes" id="UP000094065">
    <property type="component" value="Unassembled WGS sequence"/>
</dbReference>
<gene>
    <name evidence="4" type="ORF">L202_07499</name>
</gene>
<feature type="signal peptide" evidence="2">
    <location>
        <begin position="1"/>
        <end position="18"/>
    </location>
</feature>
<sequence>MLFSDLLATALLTGSALSIPLVPRELSPYTSDIEVHSSCNATQRRMLQKALSDTYEVASFAKEYITTNGGDDPIFQQYFGTDTGSYTQVIGIWDAFLTSNKEGVLLRCDNPDGNCGQDGWRGHWRGDNATSETVICDLSYTDRLFNENFCMFGYELVSQKPSTFWSIDLIHRFFHVPAVTNGKVDHYAEDYTGILELAEHNSTYAAVDSNALQYFAAHVYALEVAKGGDACIGKVAESSSSEASSLATSASSTGSSVPDASSSSTPAASSTAATSSDNAGKDCHTHADGAVHCV</sequence>
<accession>A0A1E3HCE9</accession>
<proteinExistence type="predicted"/>
<dbReference type="AlphaFoldDB" id="A0A1E3HCE9"/>
<evidence type="ECO:0000313" key="4">
    <source>
        <dbReference type="EMBL" id="ODN74018.1"/>
    </source>
</evidence>
<dbReference type="GO" id="GO:0009277">
    <property type="term" value="C:fungal-type cell wall"/>
    <property type="evidence" value="ECO:0007669"/>
    <property type="project" value="TreeGrafter"/>
</dbReference>
<dbReference type="GO" id="GO:0009986">
    <property type="term" value="C:cell surface"/>
    <property type="evidence" value="ECO:0007669"/>
    <property type="project" value="TreeGrafter"/>
</dbReference>
<dbReference type="EMBL" id="AWGJ01000012">
    <property type="protein sequence ID" value="ODN74018.1"/>
    <property type="molecule type" value="Genomic_DNA"/>
</dbReference>
<dbReference type="InterPro" id="IPR024079">
    <property type="entry name" value="MetalloPept_cat_dom_sf"/>
</dbReference>
<protein>
    <recommendedName>
        <fullName evidence="3">Putative peptidase domain-containing protein</fullName>
    </recommendedName>
</protein>
<dbReference type="SUPFAM" id="SSF55486">
    <property type="entry name" value="Metalloproteases ('zincins'), catalytic domain"/>
    <property type="match status" value="1"/>
</dbReference>
<dbReference type="GO" id="GO:0008270">
    <property type="term" value="F:zinc ion binding"/>
    <property type="evidence" value="ECO:0007669"/>
    <property type="project" value="TreeGrafter"/>
</dbReference>
<keyword evidence="2" id="KW-0732">Signal</keyword>
<organism evidence="4 5">
    <name type="scientific">Cryptococcus amylolentus CBS 6039</name>
    <dbReference type="NCBI Taxonomy" id="1295533"/>
    <lineage>
        <taxon>Eukaryota</taxon>
        <taxon>Fungi</taxon>
        <taxon>Dikarya</taxon>
        <taxon>Basidiomycota</taxon>
        <taxon>Agaricomycotina</taxon>
        <taxon>Tremellomycetes</taxon>
        <taxon>Tremellales</taxon>
        <taxon>Cryptococcaceae</taxon>
        <taxon>Cryptococcus</taxon>
    </lineage>
</organism>
<dbReference type="GO" id="GO:0005178">
    <property type="term" value="F:integrin binding"/>
    <property type="evidence" value="ECO:0007669"/>
    <property type="project" value="TreeGrafter"/>
</dbReference>
<dbReference type="EMBL" id="AWGJ01000012">
    <property type="protein sequence ID" value="ODN74017.1"/>
    <property type="molecule type" value="Genomic_DNA"/>
</dbReference>
<reference evidence="4 5" key="1">
    <citation type="submission" date="2016-06" db="EMBL/GenBank/DDBJ databases">
        <title>Evolution of pathogenesis and genome organization in the Tremellales.</title>
        <authorList>
            <person name="Cuomo C."/>
            <person name="Litvintseva A."/>
            <person name="Heitman J."/>
            <person name="Chen Y."/>
            <person name="Sun S."/>
            <person name="Springer D."/>
            <person name="Dromer F."/>
            <person name="Young S."/>
            <person name="Zeng Q."/>
            <person name="Chapman S."/>
            <person name="Gujja S."/>
            <person name="Saif S."/>
            <person name="Birren B."/>
        </authorList>
    </citation>
    <scope>NUCLEOTIDE SEQUENCE [LARGE SCALE GENOMIC DNA]</scope>
    <source>
        <strain evidence="4 5">CBS 6039</strain>
    </source>
</reference>
<dbReference type="Pfam" id="PF13933">
    <property type="entry name" value="HRXXH"/>
    <property type="match status" value="1"/>
</dbReference>
<evidence type="ECO:0000256" key="1">
    <source>
        <dbReference type="SAM" id="MobiDB-lite"/>
    </source>
</evidence>
<dbReference type="InterPro" id="IPR029482">
    <property type="entry name" value="HRXXH"/>
</dbReference>
<dbReference type="GeneID" id="30158808"/>
<name>A0A1E3HCE9_9TREE</name>
<dbReference type="RefSeq" id="XP_018989880.1">
    <property type="nucleotide sequence ID" value="XM_019142237.1"/>
</dbReference>
<feature type="region of interest" description="Disordered" evidence="1">
    <location>
        <begin position="247"/>
        <end position="282"/>
    </location>
</feature>
<feature type="domain" description="Putative peptidase" evidence="3">
    <location>
        <begin position="30"/>
        <end position="234"/>
    </location>
</feature>
<dbReference type="InterPro" id="IPR039124">
    <property type="entry name" value="PRA1-like"/>
</dbReference>
<dbReference type="Gene3D" id="3.40.390.10">
    <property type="entry name" value="Collagenase (Catalytic Domain)"/>
    <property type="match status" value="1"/>
</dbReference>
<dbReference type="OrthoDB" id="4689212at2759"/>
<dbReference type="STRING" id="1295533.A0A1E3HCE9"/>
<evidence type="ECO:0000313" key="5">
    <source>
        <dbReference type="Proteomes" id="UP000094065"/>
    </source>
</evidence>
<feature type="chain" id="PRO_5009448954" description="Putative peptidase domain-containing protein" evidence="2">
    <location>
        <begin position="19"/>
        <end position="294"/>
    </location>
</feature>
<feature type="compositionally biased region" description="Low complexity" evidence="1">
    <location>
        <begin position="247"/>
        <end position="276"/>
    </location>
</feature>
<evidence type="ECO:0000259" key="3">
    <source>
        <dbReference type="Pfam" id="PF13933"/>
    </source>
</evidence>
<dbReference type="GO" id="GO:0005576">
    <property type="term" value="C:extracellular region"/>
    <property type="evidence" value="ECO:0007669"/>
    <property type="project" value="TreeGrafter"/>
</dbReference>
<dbReference type="PANTHER" id="PTHR39399:SF1">
    <property type="entry name" value="PROTEIN ZPS1"/>
    <property type="match status" value="1"/>
</dbReference>
<dbReference type="RefSeq" id="XP_018989879.1">
    <property type="nucleotide sequence ID" value="XM_019142236.1"/>
</dbReference>
<comment type="caution">
    <text evidence="4">The sequence shown here is derived from an EMBL/GenBank/DDBJ whole genome shotgun (WGS) entry which is preliminary data.</text>
</comment>
<keyword evidence="5" id="KW-1185">Reference proteome</keyword>